<dbReference type="PANTHER" id="PTHR33990">
    <property type="entry name" value="PROTEIN YJDN-RELATED"/>
    <property type="match status" value="1"/>
</dbReference>
<feature type="domain" description="Glyoxalase/fosfomycin resistance/dioxygenase" evidence="1">
    <location>
        <begin position="5"/>
        <end position="129"/>
    </location>
</feature>
<name>A0A543APV6_9ACTN</name>
<dbReference type="OrthoDB" id="9795306at2"/>
<comment type="caution">
    <text evidence="2">The sequence shown here is derived from an EMBL/GenBank/DDBJ whole genome shotgun (WGS) entry which is preliminary data.</text>
</comment>
<dbReference type="AlphaFoldDB" id="A0A543APV6"/>
<evidence type="ECO:0000313" key="3">
    <source>
        <dbReference type="Proteomes" id="UP000317043"/>
    </source>
</evidence>
<evidence type="ECO:0000313" key="2">
    <source>
        <dbReference type="EMBL" id="TQL74613.1"/>
    </source>
</evidence>
<dbReference type="Proteomes" id="UP000317043">
    <property type="component" value="Unassembled WGS sequence"/>
</dbReference>
<dbReference type="InParanoid" id="A0A543APV6"/>
<dbReference type="PANTHER" id="PTHR33990:SF1">
    <property type="entry name" value="PROTEIN YJDN"/>
    <property type="match status" value="1"/>
</dbReference>
<sequence>MSMRLNPYISFNGDAKTAMQFYQGVLGGELTMSTFGEFGAPGPDENKIMHSSLETDAGFTLMASDVPQGMEHHPGDNITIAITGDDADKLRTYWEKLSDGGTVSMPLEKQIWGDVYGACVDRFGINWMIDIGESD</sequence>
<proteinExistence type="predicted"/>
<dbReference type="SUPFAM" id="SSF54593">
    <property type="entry name" value="Glyoxalase/Bleomycin resistance protein/Dihydroxybiphenyl dioxygenase"/>
    <property type="match status" value="1"/>
</dbReference>
<protein>
    <submittedName>
        <fullName evidence="2">PhnB protein</fullName>
    </submittedName>
</protein>
<organism evidence="2 3">
    <name type="scientific">Stackebrandtia endophytica</name>
    <dbReference type="NCBI Taxonomy" id="1496996"/>
    <lineage>
        <taxon>Bacteria</taxon>
        <taxon>Bacillati</taxon>
        <taxon>Actinomycetota</taxon>
        <taxon>Actinomycetes</taxon>
        <taxon>Glycomycetales</taxon>
        <taxon>Glycomycetaceae</taxon>
        <taxon>Stackebrandtia</taxon>
    </lineage>
</organism>
<reference evidence="2 3" key="1">
    <citation type="submission" date="2019-06" db="EMBL/GenBank/DDBJ databases">
        <title>Sequencing the genomes of 1000 actinobacteria strains.</title>
        <authorList>
            <person name="Klenk H.-P."/>
        </authorList>
    </citation>
    <scope>NUCLEOTIDE SEQUENCE [LARGE SCALE GENOMIC DNA]</scope>
    <source>
        <strain evidence="2 3">DSM 45928</strain>
    </source>
</reference>
<dbReference type="CDD" id="cd06588">
    <property type="entry name" value="PhnB_like"/>
    <property type="match status" value="1"/>
</dbReference>
<dbReference type="InterPro" id="IPR028973">
    <property type="entry name" value="PhnB-like"/>
</dbReference>
<dbReference type="Pfam" id="PF00903">
    <property type="entry name" value="Glyoxalase"/>
    <property type="match status" value="1"/>
</dbReference>
<gene>
    <name evidence="2" type="ORF">FB566_0099</name>
</gene>
<dbReference type="EMBL" id="VFOW01000001">
    <property type="protein sequence ID" value="TQL74613.1"/>
    <property type="molecule type" value="Genomic_DNA"/>
</dbReference>
<accession>A0A543APV6</accession>
<dbReference type="RefSeq" id="WP_142033852.1">
    <property type="nucleotide sequence ID" value="NZ_JBHTGS010000002.1"/>
</dbReference>
<dbReference type="Gene3D" id="3.10.180.10">
    <property type="entry name" value="2,3-Dihydroxybiphenyl 1,2-Dioxygenase, domain 1"/>
    <property type="match status" value="1"/>
</dbReference>
<dbReference type="InterPro" id="IPR004360">
    <property type="entry name" value="Glyas_Fos-R_dOase_dom"/>
</dbReference>
<dbReference type="InterPro" id="IPR029068">
    <property type="entry name" value="Glyas_Bleomycin-R_OHBP_Dase"/>
</dbReference>
<evidence type="ECO:0000259" key="1">
    <source>
        <dbReference type="Pfam" id="PF00903"/>
    </source>
</evidence>
<keyword evidence="3" id="KW-1185">Reference proteome</keyword>